<evidence type="ECO:0000313" key="2">
    <source>
        <dbReference type="Proteomes" id="UP000185696"/>
    </source>
</evidence>
<dbReference type="OrthoDB" id="3403955at2"/>
<dbReference type="EMBL" id="MSIF01000004">
    <property type="protein sequence ID" value="OLF11530.1"/>
    <property type="molecule type" value="Genomic_DNA"/>
</dbReference>
<protein>
    <submittedName>
        <fullName evidence="1">Uncharacterized protein</fullName>
    </submittedName>
</protein>
<gene>
    <name evidence="1" type="ORF">BLA60_11235</name>
</gene>
<dbReference type="AlphaFoldDB" id="A0A7Z0WNA5"/>
<dbReference type="InterPro" id="IPR049709">
    <property type="entry name" value="IniB-like_N"/>
</dbReference>
<comment type="caution">
    <text evidence="1">The sequence shown here is derived from an EMBL/GenBank/DDBJ whole genome shotgun (WGS) entry which is preliminary data.</text>
</comment>
<keyword evidence="2" id="KW-1185">Reference proteome</keyword>
<dbReference type="Proteomes" id="UP000185696">
    <property type="component" value="Unassembled WGS sequence"/>
</dbReference>
<sequence length="340" mass="33574">MYSFQTLHDFVTNLLNDEVAKAAYAADPTGALADAGLGDLTPQDVEEVIPLVTDALPTDLPLVSDLVDLDVTNLTNASGDLTGLTGVASVEDLAYVGGLVNQDADGSDLWAGVQSVGGRVAGVAQVDDGFAEGGVSTPVAYAGINSNGDYLVTTADPADLLDDLTDGTGSVSATATTLIGTGAGTLTSAVDTGADTLAGFLAGTPAAPVADVVETGADTVNQVVATGAGAVNGAVANVPTVDALPVAVPTVDSLPVQLPELPDLEGRIGDVPNLGDLDLPAQLPQLPVELPDLGVDSVTSVVSNSPVGDVVSNSPVGGLTDTVSGVTDNLPVVGDLDLGL</sequence>
<name>A0A7Z0WNA5_9PSEU</name>
<reference evidence="1 2" key="1">
    <citation type="submission" date="2016-12" db="EMBL/GenBank/DDBJ databases">
        <title>The draft genome sequence of Actinophytocola xinjiangensis.</title>
        <authorList>
            <person name="Wang W."/>
            <person name="Yuan L."/>
        </authorList>
    </citation>
    <scope>NUCLEOTIDE SEQUENCE [LARGE SCALE GENOMIC DNA]</scope>
    <source>
        <strain evidence="1 2">CGMCC 4.4663</strain>
    </source>
</reference>
<dbReference type="RefSeq" id="WP_075132765.1">
    <property type="nucleotide sequence ID" value="NZ_MSIF01000004.1"/>
</dbReference>
<organism evidence="1 2">
    <name type="scientific">Actinophytocola xinjiangensis</name>
    <dbReference type="NCBI Taxonomy" id="485602"/>
    <lineage>
        <taxon>Bacteria</taxon>
        <taxon>Bacillati</taxon>
        <taxon>Actinomycetota</taxon>
        <taxon>Actinomycetes</taxon>
        <taxon>Pseudonocardiales</taxon>
        <taxon>Pseudonocardiaceae</taxon>
    </lineage>
</organism>
<proteinExistence type="predicted"/>
<accession>A0A7Z0WNA5</accession>
<dbReference type="NCBIfam" id="NF038175">
    <property type="entry name" value="IniB_NTERM"/>
    <property type="match status" value="1"/>
</dbReference>
<evidence type="ECO:0000313" key="1">
    <source>
        <dbReference type="EMBL" id="OLF11530.1"/>
    </source>
</evidence>